<feature type="region of interest" description="Disordered" evidence="1">
    <location>
        <begin position="367"/>
        <end position="389"/>
    </location>
</feature>
<accession>A0A1B6IQZ0</accession>
<keyword evidence="2" id="KW-0472">Membrane</keyword>
<proteinExistence type="predicted"/>
<keyword evidence="2" id="KW-1133">Transmembrane helix</keyword>
<protein>
    <submittedName>
        <fullName evidence="3">Uncharacterized protein</fullName>
    </submittedName>
</protein>
<dbReference type="EMBL" id="GECU01018354">
    <property type="protein sequence ID" value="JAS89352.1"/>
    <property type="molecule type" value="Transcribed_RNA"/>
</dbReference>
<gene>
    <name evidence="3" type="ORF">g.34915</name>
</gene>
<sequence>MKLNKNVNYNIDLFRFNNIMTSYCFLFIILTLLDIGVLDNITTLPPTFSNSQTQEWKPFLKPEEKYERFEIFYSLKSVWDVINSPQYSSVPVVRKIRAMWEDKTVPRIVQKKPRKRRKNATTTIEPPEMSWEDEIVETTPFYETTTRMKLPGRQNPFVLVEGTLTLTRRKLLRGLMKHTTFAYVRTMRKSPFKYKDKFKGPEMLKLKRAFVSLQLYLTGRDVNTILEERPVIMSGFWMRQAAEYIARRYQDMGQLPSVGSACYQWPTDLVTPDLILFLHTPRANGTINEDTVKRHQRIVEIYHRMKPPVVVLEDSYNKINDKTVSQLRKLMLEKLAPKYPYVSDLVKYKKPLHDGVGRNRTKLKKKKTKTSIKHNNTIIEEQSVKNKPH</sequence>
<feature type="transmembrane region" description="Helical" evidence="2">
    <location>
        <begin position="20"/>
        <end position="38"/>
    </location>
</feature>
<evidence type="ECO:0000256" key="2">
    <source>
        <dbReference type="SAM" id="Phobius"/>
    </source>
</evidence>
<evidence type="ECO:0000313" key="3">
    <source>
        <dbReference type="EMBL" id="JAS89352.1"/>
    </source>
</evidence>
<reference evidence="3" key="1">
    <citation type="submission" date="2015-11" db="EMBL/GenBank/DDBJ databases">
        <title>De novo transcriptome assembly of four potential Pierce s Disease insect vectors from Arizona vineyards.</title>
        <authorList>
            <person name="Tassone E.E."/>
        </authorList>
    </citation>
    <scope>NUCLEOTIDE SEQUENCE</scope>
</reference>
<keyword evidence="2" id="KW-0812">Transmembrane</keyword>
<dbReference type="AlphaFoldDB" id="A0A1B6IQZ0"/>
<evidence type="ECO:0000256" key="1">
    <source>
        <dbReference type="SAM" id="MobiDB-lite"/>
    </source>
</evidence>
<name>A0A1B6IQZ0_9HEMI</name>
<organism evidence="3">
    <name type="scientific">Homalodisca liturata</name>
    <dbReference type="NCBI Taxonomy" id="320908"/>
    <lineage>
        <taxon>Eukaryota</taxon>
        <taxon>Metazoa</taxon>
        <taxon>Ecdysozoa</taxon>
        <taxon>Arthropoda</taxon>
        <taxon>Hexapoda</taxon>
        <taxon>Insecta</taxon>
        <taxon>Pterygota</taxon>
        <taxon>Neoptera</taxon>
        <taxon>Paraneoptera</taxon>
        <taxon>Hemiptera</taxon>
        <taxon>Auchenorrhyncha</taxon>
        <taxon>Membracoidea</taxon>
        <taxon>Cicadellidae</taxon>
        <taxon>Cicadellinae</taxon>
        <taxon>Proconiini</taxon>
        <taxon>Homalodisca</taxon>
    </lineage>
</organism>